<dbReference type="PANTHER" id="PTHR47487:SF8">
    <property type="entry name" value="OS08G0270900 PROTEIN"/>
    <property type="match status" value="1"/>
</dbReference>
<dbReference type="Pfam" id="PF12874">
    <property type="entry name" value="zf-met"/>
    <property type="match status" value="2"/>
</dbReference>
<keyword evidence="5" id="KW-1185">Reference proteome</keyword>
<comment type="caution">
    <text evidence="4">The sequence shown here is derived from an EMBL/GenBank/DDBJ whole genome shotgun (WGS) entry which is preliminary data.</text>
</comment>
<name>A0AAW2E2J3_9ROSI</name>
<feature type="domain" description="C2H2-type" evidence="3">
    <location>
        <begin position="296"/>
        <end position="320"/>
    </location>
</feature>
<proteinExistence type="predicted"/>
<dbReference type="AlphaFoldDB" id="A0AAW2E2J3"/>
<dbReference type="InterPro" id="IPR013087">
    <property type="entry name" value="Znf_C2H2_type"/>
</dbReference>
<feature type="domain" description="C2H2-type" evidence="3">
    <location>
        <begin position="396"/>
        <end position="420"/>
    </location>
</feature>
<dbReference type="Proteomes" id="UP001459277">
    <property type="component" value="Unassembled WGS sequence"/>
</dbReference>
<dbReference type="Gene3D" id="3.30.160.60">
    <property type="entry name" value="Classic Zinc Finger"/>
    <property type="match status" value="1"/>
</dbReference>
<feature type="region of interest" description="Disordered" evidence="2">
    <location>
        <begin position="314"/>
        <end position="343"/>
    </location>
</feature>
<protein>
    <recommendedName>
        <fullName evidence="3">C2H2-type domain-containing protein</fullName>
    </recommendedName>
</protein>
<evidence type="ECO:0000256" key="1">
    <source>
        <dbReference type="SAM" id="Coils"/>
    </source>
</evidence>
<accession>A0AAW2E2J3</accession>
<keyword evidence="1" id="KW-0175">Coiled coil</keyword>
<dbReference type="SUPFAM" id="SSF57667">
    <property type="entry name" value="beta-beta-alpha zinc fingers"/>
    <property type="match status" value="1"/>
</dbReference>
<dbReference type="EMBL" id="JAZDWU010000001">
    <property type="protein sequence ID" value="KAL0016544.1"/>
    <property type="molecule type" value="Genomic_DNA"/>
</dbReference>
<feature type="region of interest" description="Disordered" evidence="2">
    <location>
        <begin position="356"/>
        <end position="390"/>
    </location>
</feature>
<evidence type="ECO:0000256" key="2">
    <source>
        <dbReference type="SAM" id="MobiDB-lite"/>
    </source>
</evidence>
<dbReference type="InterPro" id="IPR036236">
    <property type="entry name" value="Znf_C2H2_sf"/>
</dbReference>
<evidence type="ECO:0000313" key="5">
    <source>
        <dbReference type="Proteomes" id="UP001459277"/>
    </source>
</evidence>
<sequence length="426" mass="49096">MEFNYRAMDKRASTHIPSSSSTTQPRQPLPFNAYNTLLTANMALNNNNDIALARQRLQLEEQEMRRAEMMMMIDQKERQRLMKMMNDMRERQRKMTMMMEQREREISYMKQLQNTLEVGFFDKFYNCMGMAKNKLLPSLTVNQQQQKQQRSPSVLSGNVAAIQILTTQPVTQPLSEDIKEPLVDFAMNKFPFLIMYQQQKQLRSPTEILSNLLAIQRPTRPVMKPLSDNIKESIVEDKVVLSFKEYAEIIDEVLVYNCVDFDVAEKRKAETPVVADGNDPNEAPSHSTGKKRRIEWSCSLCQVINISKQNLDRHLKGKKHKDKVAVSNASKSSSLEEESNNDERKVNLALLNASKTSIESDNDEGKAEEALNASKTPKESNNDEFPVEGSHKHNKFWCQMCRVGTTTEALMKEHRNGNEHMNLQRK</sequence>
<feature type="compositionally biased region" description="Low complexity" evidence="2">
    <location>
        <begin position="17"/>
        <end position="29"/>
    </location>
</feature>
<evidence type="ECO:0000259" key="3">
    <source>
        <dbReference type="Pfam" id="PF12874"/>
    </source>
</evidence>
<organism evidence="4 5">
    <name type="scientific">Lithocarpus litseifolius</name>
    <dbReference type="NCBI Taxonomy" id="425828"/>
    <lineage>
        <taxon>Eukaryota</taxon>
        <taxon>Viridiplantae</taxon>
        <taxon>Streptophyta</taxon>
        <taxon>Embryophyta</taxon>
        <taxon>Tracheophyta</taxon>
        <taxon>Spermatophyta</taxon>
        <taxon>Magnoliopsida</taxon>
        <taxon>eudicotyledons</taxon>
        <taxon>Gunneridae</taxon>
        <taxon>Pentapetalae</taxon>
        <taxon>rosids</taxon>
        <taxon>fabids</taxon>
        <taxon>Fagales</taxon>
        <taxon>Fagaceae</taxon>
        <taxon>Lithocarpus</taxon>
    </lineage>
</organism>
<gene>
    <name evidence="4" type="ORF">SO802_003613</name>
</gene>
<evidence type="ECO:0000313" key="4">
    <source>
        <dbReference type="EMBL" id="KAL0016544.1"/>
    </source>
</evidence>
<feature type="region of interest" description="Disordered" evidence="2">
    <location>
        <begin position="271"/>
        <end position="290"/>
    </location>
</feature>
<reference evidence="4 5" key="1">
    <citation type="submission" date="2024-01" db="EMBL/GenBank/DDBJ databases">
        <title>A telomere-to-telomere, gap-free genome of sweet tea (Lithocarpus litseifolius).</title>
        <authorList>
            <person name="Zhou J."/>
        </authorList>
    </citation>
    <scope>NUCLEOTIDE SEQUENCE [LARGE SCALE GENOMIC DNA]</scope>
    <source>
        <strain evidence="4">Zhou-2022a</strain>
        <tissue evidence="4">Leaf</tissue>
    </source>
</reference>
<feature type="coiled-coil region" evidence="1">
    <location>
        <begin position="50"/>
        <end position="79"/>
    </location>
</feature>
<dbReference type="PANTHER" id="PTHR47487">
    <property type="entry name" value="OS06G0651300 PROTEIN-RELATED"/>
    <property type="match status" value="1"/>
</dbReference>
<feature type="region of interest" description="Disordered" evidence="2">
    <location>
        <begin position="1"/>
        <end position="29"/>
    </location>
</feature>